<reference evidence="2 3" key="1">
    <citation type="submission" date="2020-08" db="EMBL/GenBank/DDBJ databases">
        <title>Cohnella phylogeny.</title>
        <authorList>
            <person name="Dunlap C."/>
        </authorList>
    </citation>
    <scope>NUCLEOTIDE SEQUENCE [LARGE SCALE GENOMIC DNA]</scope>
    <source>
        <strain evidence="2 3">DSM 103658</strain>
    </source>
</reference>
<keyword evidence="1" id="KW-0732">Signal</keyword>
<evidence type="ECO:0000313" key="3">
    <source>
        <dbReference type="Proteomes" id="UP000574133"/>
    </source>
</evidence>
<organism evidence="2 3">
    <name type="scientific">Cohnella lubricantis</name>
    <dbReference type="NCBI Taxonomy" id="2163172"/>
    <lineage>
        <taxon>Bacteria</taxon>
        <taxon>Bacillati</taxon>
        <taxon>Bacillota</taxon>
        <taxon>Bacilli</taxon>
        <taxon>Bacillales</taxon>
        <taxon>Paenibacillaceae</taxon>
        <taxon>Cohnella</taxon>
    </lineage>
</organism>
<feature type="signal peptide" evidence="1">
    <location>
        <begin position="1"/>
        <end position="42"/>
    </location>
</feature>
<protein>
    <submittedName>
        <fullName evidence="2">Uncharacterized protein</fullName>
    </submittedName>
</protein>
<gene>
    <name evidence="2" type="ORF">H4Q31_06005</name>
</gene>
<dbReference type="RefSeq" id="WP_185178171.1">
    <property type="nucleotide sequence ID" value="NZ_CBCSEP010000008.1"/>
</dbReference>
<name>A0A841T5S1_9BACL</name>
<evidence type="ECO:0000256" key="1">
    <source>
        <dbReference type="SAM" id="SignalP"/>
    </source>
</evidence>
<comment type="caution">
    <text evidence="2">The sequence shown here is derived from an EMBL/GenBank/DDBJ whole genome shotgun (WGS) entry which is preliminary data.</text>
</comment>
<proteinExistence type="predicted"/>
<evidence type="ECO:0000313" key="2">
    <source>
        <dbReference type="EMBL" id="MBB6676883.1"/>
    </source>
</evidence>
<feature type="chain" id="PRO_5032929436" evidence="1">
    <location>
        <begin position="43"/>
        <end position="340"/>
    </location>
</feature>
<dbReference type="AlphaFoldDB" id="A0A841T5S1"/>
<keyword evidence="3" id="KW-1185">Reference proteome</keyword>
<dbReference type="EMBL" id="JACJVN010000024">
    <property type="protein sequence ID" value="MBB6676883.1"/>
    <property type="molecule type" value="Genomic_DNA"/>
</dbReference>
<sequence length="340" mass="36956">MISRLSGSHSRETARRPLRMLGLAAFCALAAAWAPASQAARAAPPDSSGFVLSAAVLNAESASAASKPVAAPARELESAVNGWIAALSAQKPFAEWKQASPTIEALGPGTHGWLVTLRLAEGRPVGYLVVYAAEDGTYRLGEYGAGSQPLFDAAALGRSLVANGLISSSTPAFKAEKLYLHPFAAVWKVQANGQTYWLDAKTDEVLPLDDGQWDTLVQAAQASPPDPQQSISAKQDRQTKAKIIAEAYRLNPPFDPFERLPWLMNEKPFSVKNEQSLLRWLEQDKQLRYVSEPFGDRMLYALAVIGYERWSNGRIDVALDNEGVRFVPLTALRAAGLFYK</sequence>
<dbReference type="Proteomes" id="UP000574133">
    <property type="component" value="Unassembled WGS sequence"/>
</dbReference>
<accession>A0A841T5S1</accession>